<dbReference type="Proteomes" id="UP000828941">
    <property type="component" value="Chromosome 3"/>
</dbReference>
<comment type="caution">
    <text evidence="1">The sequence shown here is derived from an EMBL/GenBank/DDBJ whole genome shotgun (WGS) entry which is preliminary data.</text>
</comment>
<accession>A0ACB9PT58</accession>
<name>A0ACB9PT58_BAUVA</name>
<organism evidence="1 2">
    <name type="scientific">Bauhinia variegata</name>
    <name type="common">Purple orchid tree</name>
    <name type="synonym">Phanera variegata</name>
    <dbReference type="NCBI Taxonomy" id="167791"/>
    <lineage>
        <taxon>Eukaryota</taxon>
        <taxon>Viridiplantae</taxon>
        <taxon>Streptophyta</taxon>
        <taxon>Embryophyta</taxon>
        <taxon>Tracheophyta</taxon>
        <taxon>Spermatophyta</taxon>
        <taxon>Magnoliopsida</taxon>
        <taxon>eudicotyledons</taxon>
        <taxon>Gunneridae</taxon>
        <taxon>Pentapetalae</taxon>
        <taxon>rosids</taxon>
        <taxon>fabids</taxon>
        <taxon>Fabales</taxon>
        <taxon>Fabaceae</taxon>
        <taxon>Cercidoideae</taxon>
        <taxon>Cercideae</taxon>
        <taxon>Bauhiniinae</taxon>
        <taxon>Bauhinia</taxon>
    </lineage>
</organism>
<reference evidence="1 2" key="1">
    <citation type="journal article" date="2022" name="DNA Res.">
        <title>Chromosomal-level genome assembly of the orchid tree Bauhinia variegata (Leguminosae; Cercidoideae) supports the allotetraploid origin hypothesis of Bauhinia.</title>
        <authorList>
            <person name="Zhong Y."/>
            <person name="Chen Y."/>
            <person name="Zheng D."/>
            <person name="Pang J."/>
            <person name="Liu Y."/>
            <person name="Luo S."/>
            <person name="Meng S."/>
            <person name="Qian L."/>
            <person name="Wei D."/>
            <person name="Dai S."/>
            <person name="Zhou R."/>
        </authorList>
    </citation>
    <scope>NUCLEOTIDE SEQUENCE [LARGE SCALE GENOMIC DNA]</scope>
    <source>
        <strain evidence="1">BV-YZ2020</strain>
    </source>
</reference>
<protein>
    <submittedName>
        <fullName evidence="1">Uncharacterized protein</fullName>
    </submittedName>
</protein>
<evidence type="ECO:0000313" key="2">
    <source>
        <dbReference type="Proteomes" id="UP000828941"/>
    </source>
</evidence>
<sequence length="495" mass="53984">MVMRKVVVGTAIACAAAVCATAALVVRHRMKSRGKWARALAILKEFEEKCETPIGKLRQVADAMTVEMHAGLASEGGSKLKMLISYVDNLPTGDEKGHFYALDLGGTNFRVIRVHLGGKDKGVTNPDVEEVSIPHHLMVGSSHELFDFIAETLAKFIHSEPEELHPPPGRQRELGFTFSFPVRQTSIASGTLIKWTKGFNIEDAVGEDVVEELNKSLEKVGLDMRVSALVNDTIGTLAGGRYYNQDVVAAVILGTGTNAAYVERAQAIPKWHGLLPKSGEMVINMEWGNFRSLHLPLTEYDQSLDADSLNPGEQIFEKLISGMYLGDIARRVLLRIAEEAEFFGDTVPPKLKIPFILRTPDMSAMHHDTSSDLKVVANKLRDILEISNTSLKMRKIVVGVCDIVATRGARLAAAGIFGILKKIGRDTVRVVEKEKSVVALDGALFEHYIEFRTSLEGALKELLGEDAAKSNVIEQANDGSGIGAAMLAASHSQYL</sequence>
<dbReference type="EMBL" id="CM039428">
    <property type="protein sequence ID" value="KAI4350791.1"/>
    <property type="molecule type" value="Genomic_DNA"/>
</dbReference>
<keyword evidence="2" id="KW-1185">Reference proteome</keyword>
<evidence type="ECO:0000313" key="1">
    <source>
        <dbReference type="EMBL" id="KAI4350791.1"/>
    </source>
</evidence>
<gene>
    <name evidence="1" type="ORF">L6164_005207</name>
</gene>
<proteinExistence type="predicted"/>